<dbReference type="RefSeq" id="WP_013444696.1">
    <property type="nucleotide sequence ID" value="NC_014734.1"/>
</dbReference>
<dbReference type="Proteomes" id="UP000008718">
    <property type="component" value="Chromosome"/>
</dbReference>
<reference evidence="1 2" key="2">
    <citation type="journal article" date="2011" name="Stand. Genomic Sci.">
        <title>Complete genome sequence of Paludibacter propionicigenes type strain (WB4).</title>
        <authorList>
            <person name="Gronow S."/>
            <person name="Munk C."/>
            <person name="Lapidus A."/>
            <person name="Nolan M."/>
            <person name="Lucas S."/>
            <person name="Hammon N."/>
            <person name="Deshpande S."/>
            <person name="Cheng J.F."/>
            <person name="Tapia R."/>
            <person name="Han C."/>
            <person name="Goodwin L."/>
            <person name="Pitluck S."/>
            <person name="Liolios K."/>
            <person name="Ivanova N."/>
            <person name="Mavromatis K."/>
            <person name="Mikhailova N."/>
            <person name="Pati A."/>
            <person name="Chen A."/>
            <person name="Palaniappan K."/>
            <person name="Land M."/>
            <person name="Hauser L."/>
            <person name="Chang Y.J."/>
            <person name="Jeffries C.D."/>
            <person name="Brambilla E."/>
            <person name="Rohde M."/>
            <person name="Goker M."/>
            <person name="Detter J.C."/>
            <person name="Woyke T."/>
            <person name="Bristow J."/>
            <person name="Eisen J.A."/>
            <person name="Markowitz V."/>
            <person name="Hugenholtz P."/>
            <person name="Kyrpides N.C."/>
            <person name="Klenk H.P."/>
        </authorList>
    </citation>
    <scope>NUCLEOTIDE SEQUENCE [LARGE SCALE GENOMIC DNA]</scope>
    <source>
        <strain evidence="2">DSM 17365 / JCM 13257 / WB4</strain>
    </source>
</reference>
<sequence length="221" mass="25482">MTHEEFISVVDKPELVTNNHVSDLKELVDSYPYFASARIFHTKALKQSNSIQFATGLRTASLYCSSRRWLYYYLYPEKLIVSEPYRRSLSNKTKSAGDYFDMIDLVESEGGDTKLSLKNLAERLKMARSIVASPTNHRTPEIHKENQKQAVVDLAEETVERKLIDTKSEVTEEIAKKLIAERKYAEAIEILRALNLNNPKKSIYFADQIRFLEKIITNSKK</sequence>
<dbReference type="KEGG" id="ppn:Palpr_1180"/>
<reference key="1">
    <citation type="submission" date="2010-11" db="EMBL/GenBank/DDBJ databases">
        <title>The complete genome of Paludibacter propionicigenes DSM 17365.</title>
        <authorList>
            <consortium name="US DOE Joint Genome Institute (JGI-PGF)"/>
            <person name="Lucas S."/>
            <person name="Copeland A."/>
            <person name="Lapidus A."/>
            <person name="Bruce D."/>
            <person name="Goodwin L."/>
            <person name="Pitluck S."/>
            <person name="Kyrpides N."/>
            <person name="Mavromatis K."/>
            <person name="Ivanova N."/>
            <person name="Munk A.C."/>
            <person name="Brettin T."/>
            <person name="Detter J.C."/>
            <person name="Han C."/>
            <person name="Tapia R."/>
            <person name="Land M."/>
            <person name="Hauser L."/>
            <person name="Markowitz V."/>
            <person name="Cheng J.-F."/>
            <person name="Hugenholtz P."/>
            <person name="Woyke T."/>
            <person name="Wu D."/>
            <person name="Gronow S."/>
            <person name="Wellnitz S."/>
            <person name="Brambilla E."/>
            <person name="Klenk H.-P."/>
            <person name="Eisen J.A."/>
        </authorList>
    </citation>
    <scope>NUCLEOTIDE SEQUENCE</scope>
    <source>
        <strain>WB4</strain>
    </source>
</reference>
<dbReference type="STRING" id="694427.Palpr_1180"/>
<evidence type="ECO:0000313" key="2">
    <source>
        <dbReference type="Proteomes" id="UP000008718"/>
    </source>
</evidence>
<proteinExistence type="predicted"/>
<keyword evidence="2" id="KW-1185">Reference proteome</keyword>
<gene>
    <name evidence="1" type="ordered locus">Palpr_1180</name>
</gene>
<accession>E4T3N3</accession>
<dbReference type="OrthoDB" id="594666at2"/>
<dbReference type="eggNOG" id="ENOG502Z7TA">
    <property type="taxonomic scope" value="Bacteria"/>
</dbReference>
<dbReference type="HOGENOM" id="CLU_1472417_0_0_10"/>
<name>E4T3N3_PALPW</name>
<dbReference type="AlphaFoldDB" id="E4T3N3"/>
<organism evidence="1 2">
    <name type="scientific">Paludibacter propionicigenes (strain DSM 17365 / JCM 13257 / WB4)</name>
    <dbReference type="NCBI Taxonomy" id="694427"/>
    <lineage>
        <taxon>Bacteria</taxon>
        <taxon>Pseudomonadati</taxon>
        <taxon>Bacteroidota</taxon>
        <taxon>Bacteroidia</taxon>
        <taxon>Bacteroidales</taxon>
        <taxon>Paludibacteraceae</taxon>
        <taxon>Paludibacter</taxon>
    </lineage>
</organism>
<protein>
    <submittedName>
        <fullName evidence="1">Uncharacterized protein</fullName>
    </submittedName>
</protein>
<evidence type="ECO:0000313" key="1">
    <source>
        <dbReference type="EMBL" id="ADQ79327.1"/>
    </source>
</evidence>
<dbReference type="EMBL" id="CP002345">
    <property type="protein sequence ID" value="ADQ79327.1"/>
    <property type="molecule type" value="Genomic_DNA"/>
</dbReference>